<dbReference type="AlphaFoldDB" id="A0A518HXW4"/>
<keyword evidence="3" id="KW-1185">Reference proteome</keyword>
<dbReference type="KEGG" id="snep:Enr13x_55770"/>
<dbReference type="SUPFAM" id="SSF52317">
    <property type="entry name" value="Class I glutamine amidotransferase-like"/>
    <property type="match status" value="1"/>
</dbReference>
<gene>
    <name evidence="2" type="ORF">Enr13x_55770</name>
</gene>
<accession>A0A518HXW4</accession>
<proteinExistence type="predicted"/>
<feature type="domain" description="ThuA-like" evidence="1">
    <location>
        <begin position="104"/>
        <end position="294"/>
    </location>
</feature>
<sequence>MLKPKPLTPSVGRRAAPFAMNAVRRTTGLIPCLALIAMFVVSFVVSGPAWSDEVKRPHAVIVVGTLHYSPELSMPIFAKELQRFGFRTTIVMGEGNPEKKTENVLPGIEALAEADLAIFFMRFLKLPDEEWQPIEDYVRSGKPVIGLRTANHSFKYPAGHPRFSWNDDFGRRVLGTPYVVHQTSETQISVVEKSTDHPILSNITKTKWVSPGTLYLTRLEEGCIPLVTGSGQGRVRTLKKSFGTIEVKQHESDVVAWAWENEWGGKVFGTSFGHPGDFAEEAFVRMLINGCCWAVDRPVPGADEDISTWEIQRVDKKPKK</sequence>
<name>A0A518HXW4_9BACT</name>
<dbReference type="InterPro" id="IPR029062">
    <property type="entry name" value="Class_I_gatase-like"/>
</dbReference>
<evidence type="ECO:0000313" key="3">
    <source>
        <dbReference type="Proteomes" id="UP000319004"/>
    </source>
</evidence>
<evidence type="ECO:0000259" key="1">
    <source>
        <dbReference type="Pfam" id="PF06283"/>
    </source>
</evidence>
<organism evidence="2 3">
    <name type="scientific">Stieleria neptunia</name>
    <dbReference type="NCBI Taxonomy" id="2527979"/>
    <lineage>
        <taxon>Bacteria</taxon>
        <taxon>Pseudomonadati</taxon>
        <taxon>Planctomycetota</taxon>
        <taxon>Planctomycetia</taxon>
        <taxon>Pirellulales</taxon>
        <taxon>Pirellulaceae</taxon>
        <taxon>Stieleria</taxon>
    </lineage>
</organism>
<dbReference type="Proteomes" id="UP000319004">
    <property type="component" value="Chromosome"/>
</dbReference>
<protein>
    <submittedName>
        <fullName evidence="2">Trehalose utilization</fullName>
    </submittedName>
</protein>
<dbReference type="EMBL" id="CP037423">
    <property type="protein sequence ID" value="QDV45698.1"/>
    <property type="molecule type" value="Genomic_DNA"/>
</dbReference>
<dbReference type="InterPro" id="IPR029010">
    <property type="entry name" value="ThuA-like"/>
</dbReference>
<dbReference type="Gene3D" id="3.40.50.880">
    <property type="match status" value="1"/>
</dbReference>
<evidence type="ECO:0000313" key="2">
    <source>
        <dbReference type="EMBL" id="QDV45698.1"/>
    </source>
</evidence>
<reference evidence="2 3" key="1">
    <citation type="submission" date="2019-03" db="EMBL/GenBank/DDBJ databases">
        <title>Deep-cultivation of Planctomycetes and their phenomic and genomic characterization uncovers novel biology.</title>
        <authorList>
            <person name="Wiegand S."/>
            <person name="Jogler M."/>
            <person name="Boedeker C."/>
            <person name="Pinto D."/>
            <person name="Vollmers J."/>
            <person name="Rivas-Marin E."/>
            <person name="Kohn T."/>
            <person name="Peeters S.H."/>
            <person name="Heuer A."/>
            <person name="Rast P."/>
            <person name="Oberbeckmann S."/>
            <person name="Bunk B."/>
            <person name="Jeske O."/>
            <person name="Meyerdierks A."/>
            <person name="Storesund J.E."/>
            <person name="Kallscheuer N."/>
            <person name="Luecker S."/>
            <person name="Lage O.M."/>
            <person name="Pohl T."/>
            <person name="Merkel B.J."/>
            <person name="Hornburger P."/>
            <person name="Mueller R.-W."/>
            <person name="Bruemmer F."/>
            <person name="Labrenz M."/>
            <person name="Spormann A.M."/>
            <person name="Op den Camp H."/>
            <person name="Overmann J."/>
            <person name="Amann R."/>
            <person name="Jetten M.S.M."/>
            <person name="Mascher T."/>
            <person name="Medema M.H."/>
            <person name="Devos D.P."/>
            <person name="Kaster A.-K."/>
            <person name="Ovreas L."/>
            <person name="Rohde M."/>
            <person name="Galperin M.Y."/>
            <person name="Jogler C."/>
        </authorList>
    </citation>
    <scope>NUCLEOTIDE SEQUENCE [LARGE SCALE GENOMIC DNA]</scope>
    <source>
        <strain evidence="2 3">Enr13</strain>
    </source>
</reference>
<dbReference type="RefSeq" id="WP_231743799.1">
    <property type="nucleotide sequence ID" value="NZ_CP037423.1"/>
</dbReference>
<dbReference type="Pfam" id="PF06283">
    <property type="entry name" value="ThuA"/>
    <property type="match status" value="1"/>
</dbReference>